<dbReference type="Proteomes" id="UP001169242">
    <property type="component" value="Unassembled WGS sequence"/>
</dbReference>
<sequence length="60" mass="6601">MKKVWIKPELATIGVQNTTDNLPITFFKSKNHGHGHCHCHCNHGSGGHDNEFPVEPPISG</sequence>
<comment type="caution">
    <text evidence="1">The sequence shown here is derived from an EMBL/GenBank/DDBJ whole genome shotgun (WGS) entry which is preliminary data.</text>
</comment>
<dbReference type="RefSeq" id="WP_271011689.1">
    <property type="nucleotide sequence ID" value="NZ_JAQIFT010000030.1"/>
</dbReference>
<name>A0AA42DLU6_9FIRM</name>
<evidence type="ECO:0000313" key="1">
    <source>
        <dbReference type="EMBL" id="MDA3731289.1"/>
    </source>
</evidence>
<organism evidence="1 2">
    <name type="scientific">Holtiella tumoricola</name>
    <dbReference type="NCBI Taxonomy" id="3018743"/>
    <lineage>
        <taxon>Bacteria</taxon>
        <taxon>Bacillati</taxon>
        <taxon>Bacillota</taxon>
        <taxon>Clostridia</taxon>
        <taxon>Lachnospirales</taxon>
        <taxon>Cellulosilyticaceae</taxon>
        <taxon>Holtiella</taxon>
    </lineage>
</organism>
<evidence type="ECO:0000313" key="2">
    <source>
        <dbReference type="Proteomes" id="UP001169242"/>
    </source>
</evidence>
<proteinExistence type="predicted"/>
<gene>
    <name evidence="1" type="ORF">PBV87_07325</name>
</gene>
<dbReference type="EMBL" id="JAQIFT010000030">
    <property type="protein sequence ID" value="MDA3731289.1"/>
    <property type="molecule type" value="Genomic_DNA"/>
</dbReference>
<protein>
    <submittedName>
        <fullName evidence="1">Uncharacterized protein</fullName>
    </submittedName>
</protein>
<accession>A0AA42DLU6</accession>
<keyword evidence="2" id="KW-1185">Reference proteome</keyword>
<reference evidence="1" key="1">
    <citation type="journal article" date="2023" name="Int. J. Syst. Evol. Microbiol.">
        <title>&lt;i&gt;Holtiella tumoricola&lt;/i&gt; gen. nov. sp. nov., isolated from a human clinical sample.</title>
        <authorList>
            <person name="Allen-Vercoe E."/>
            <person name="Daigneault M.C."/>
            <person name="Vancuren S.J."/>
            <person name="Cochrane K."/>
            <person name="O'Neal L.L."/>
            <person name="Sankaranarayanan K."/>
            <person name="Lawson P.A."/>
        </authorList>
    </citation>
    <scope>NUCLEOTIDE SEQUENCE</scope>
    <source>
        <strain evidence="1">CC70A</strain>
    </source>
</reference>
<dbReference type="AlphaFoldDB" id="A0AA42DLU6"/>